<dbReference type="AlphaFoldDB" id="A0AAV7CYW4"/>
<accession>A0AAV7CYW4</accession>
<dbReference type="Proteomes" id="UP000824782">
    <property type="component" value="Unassembled WGS sequence"/>
</dbReference>
<gene>
    <name evidence="1" type="ORF">GDO81_006302</name>
</gene>
<keyword evidence="2" id="KW-1185">Reference proteome</keyword>
<evidence type="ECO:0000313" key="2">
    <source>
        <dbReference type="Proteomes" id="UP000824782"/>
    </source>
</evidence>
<sequence>MPHSSSYSYPFSLCLSSPLPFLLWPPSLLSLLLDPFSALSLLVSPSYVPSFSSTLIMAPLLLHKNKLQLPTFSRSPTFPRQRQAGSL</sequence>
<reference evidence="1" key="1">
    <citation type="thesis" date="2020" institute="ProQuest LLC" country="789 East Eisenhower Parkway, Ann Arbor, MI, USA">
        <title>Comparative Genomics and Chromosome Evolution.</title>
        <authorList>
            <person name="Mudd A.B."/>
        </authorList>
    </citation>
    <scope>NUCLEOTIDE SEQUENCE</scope>
    <source>
        <strain evidence="1">237g6f4</strain>
        <tissue evidence="1">Blood</tissue>
    </source>
</reference>
<name>A0AAV7CYW4_ENGPU</name>
<dbReference type="EMBL" id="WNYA01000002">
    <property type="protein sequence ID" value="KAG8589202.1"/>
    <property type="molecule type" value="Genomic_DNA"/>
</dbReference>
<proteinExistence type="predicted"/>
<comment type="caution">
    <text evidence="1">The sequence shown here is derived from an EMBL/GenBank/DDBJ whole genome shotgun (WGS) entry which is preliminary data.</text>
</comment>
<protein>
    <submittedName>
        <fullName evidence="1">Uncharacterized protein</fullName>
    </submittedName>
</protein>
<organism evidence="1 2">
    <name type="scientific">Engystomops pustulosus</name>
    <name type="common">Tungara frog</name>
    <name type="synonym">Physalaemus pustulosus</name>
    <dbReference type="NCBI Taxonomy" id="76066"/>
    <lineage>
        <taxon>Eukaryota</taxon>
        <taxon>Metazoa</taxon>
        <taxon>Chordata</taxon>
        <taxon>Craniata</taxon>
        <taxon>Vertebrata</taxon>
        <taxon>Euteleostomi</taxon>
        <taxon>Amphibia</taxon>
        <taxon>Batrachia</taxon>
        <taxon>Anura</taxon>
        <taxon>Neobatrachia</taxon>
        <taxon>Hyloidea</taxon>
        <taxon>Leptodactylidae</taxon>
        <taxon>Leiuperinae</taxon>
        <taxon>Engystomops</taxon>
    </lineage>
</organism>
<evidence type="ECO:0000313" key="1">
    <source>
        <dbReference type="EMBL" id="KAG8589202.1"/>
    </source>
</evidence>